<accession>A0ABT8SBS3</accession>
<evidence type="ECO:0000313" key="3">
    <source>
        <dbReference type="Proteomes" id="UP001169027"/>
    </source>
</evidence>
<dbReference type="RefSeq" id="WP_301814389.1">
    <property type="nucleotide sequence ID" value="NZ_JAUJZH010000027.1"/>
</dbReference>
<feature type="compositionally biased region" description="Polar residues" evidence="1">
    <location>
        <begin position="444"/>
        <end position="454"/>
    </location>
</feature>
<gene>
    <name evidence="2" type="ORF">Q2T77_29185</name>
</gene>
<keyword evidence="3" id="KW-1185">Reference proteome</keyword>
<proteinExistence type="predicted"/>
<feature type="region of interest" description="Disordered" evidence="1">
    <location>
        <begin position="418"/>
        <end position="454"/>
    </location>
</feature>
<reference evidence="2" key="1">
    <citation type="submission" date="2023-06" db="EMBL/GenBank/DDBJ databases">
        <authorList>
            <person name="Jiang Y."/>
            <person name="Liu Q."/>
        </authorList>
    </citation>
    <scope>NUCLEOTIDE SEQUENCE</scope>
    <source>
        <strain evidence="2">CGMCC 1.12090</strain>
    </source>
</reference>
<dbReference type="EMBL" id="JAUKVY010000027">
    <property type="protein sequence ID" value="MDO1536367.1"/>
    <property type="molecule type" value="Genomic_DNA"/>
</dbReference>
<sequence>MATAAMSFAPAAHADSPGLFERTMTSVASSVATGAVATGVRNVMNGGAAPGQAAAGQGAQGVESGRVVPRTLFNSSGANPNNAVGVRSTIQAKPTLAQSLGFGATDVPQSTAELAEVMVRNDVGTIAATSTLRPVMFPVVVTAGNEYSQFDDVSKRAVAAVPPAGPGGQGLLRDSLVQAKINGPTAMMYVGSQPNTSGCLIVVHASQSDYAQRMSQLTGLSPKEAMDFTVLHEAAHCAQQGESIAASMDAQTGHAAQARQRITYSGLVDVHTESAIKAGNFAGLNIPETVDKSVRSSERYADAFAALAMNAQQPLSGQQWNGIGAWRLKTGGHDTSSFIAWVNDQVQRNPAAREAMKSSGGAGYNAQAVASFLKPVWKTFEAREVELDQRRQLANQSSRPTERVGQVSADRVSLAAQFGIQPAGQPSGIPQRSDLRGYTDEDMQQLQSGSRRPR</sequence>
<evidence type="ECO:0000256" key="1">
    <source>
        <dbReference type="SAM" id="MobiDB-lite"/>
    </source>
</evidence>
<organism evidence="2 3">
    <name type="scientific">Variovorax ginsengisoli</name>
    <dbReference type="NCBI Taxonomy" id="363844"/>
    <lineage>
        <taxon>Bacteria</taxon>
        <taxon>Pseudomonadati</taxon>
        <taxon>Pseudomonadota</taxon>
        <taxon>Betaproteobacteria</taxon>
        <taxon>Burkholderiales</taxon>
        <taxon>Comamonadaceae</taxon>
        <taxon>Variovorax</taxon>
    </lineage>
</organism>
<evidence type="ECO:0000313" key="2">
    <source>
        <dbReference type="EMBL" id="MDO1536367.1"/>
    </source>
</evidence>
<protein>
    <submittedName>
        <fullName evidence="2">Uncharacterized protein</fullName>
    </submittedName>
</protein>
<dbReference type="Proteomes" id="UP001169027">
    <property type="component" value="Unassembled WGS sequence"/>
</dbReference>
<comment type="caution">
    <text evidence="2">The sequence shown here is derived from an EMBL/GenBank/DDBJ whole genome shotgun (WGS) entry which is preliminary data.</text>
</comment>
<name>A0ABT8SBS3_9BURK</name>